<dbReference type="Pfam" id="PF03478">
    <property type="entry name" value="Beta-prop_KIB1-4"/>
    <property type="match status" value="1"/>
</dbReference>
<sequence length="408" mass="47454">MEDIGRIPEEIVRKIAIEHLENLDDFESFKEVCSNWRFAIKEVDFVFPSTNTQLPWLMLADSPTTPYRRFHSLTKSMFRKFDLPERDDDDDDHRRYFSSMGCVISASRRNRNINLFDPFSGRCIKLPSVKLDLLNDIDEFNPWNDNTYRVSFIKFILSARPSESASYDDELEIAMVYDKTQRLAFWRSGQPNWMKPDVDLPWVFDLCFFKGQFYSVDHQAKVMAFGSDVTKKQPRLVANLMTQGLILENPMNMYIVPIENKLVLIERSFKDLDEEPGFDENSVYTYATQTFDVFELDLDDGKVKRVESIGNRAIFVGHGSTFLVEADNDEVQLQTSSSSSNKHKCGCKSNCIYFTDDWYETYYVHKKGGGGDMGIYSLAQRKVVDTFYQGPSQFDFVNPPIWVELPRR</sequence>
<gene>
    <name evidence="3" type="primary">LOC110802110</name>
</gene>
<evidence type="ECO:0000313" key="3">
    <source>
        <dbReference type="RefSeq" id="XP_021863229.2"/>
    </source>
</evidence>
<dbReference type="InterPro" id="IPR050942">
    <property type="entry name" value="F-box_BR-signaling"/>
</dbReference>
<proteinExistence type="predicted"/>
<reference evidence="3" key="2">
    <citation type="submission" date="2025-08" db="UniProtKB">
        <authorList>
            <consortium name="RefSeq"/>
        </authorList>
    </citation>
    <scope>IDENTIFICATION</scope>
    <source>
        <tissue evidence="3">Leaf</tissue>
    </source>
</reference>
<evidence type="ECO:0000313" key="2">
    <source>
        <dbReference type="Proteomes" id="UP000813463"/>
    </source>
</evidence>
<accession>A0A9R0K9A1</accession>
<feature type="domain" description="KIB1-4 beta-propeller" evidence="1">
    <location>
        <begin position="72"/>
        <end position="377"/>
    </location>
</feature>
<dbReference type="Proteomes" id="UP000813463">
    <property type="component" value="Chromosome 2"/>
</dbReference>
<dbReference type="RefSeq" id="XP_021863229.2">
    <property type="nucleotide sequence ID" value="XM_022007537.2"/>
</dbReference>
<dbReference type="GeneID" id="110802110"/>
<dbReference type="PANTHER" id="PTHR44259">
    <property type="entry name" value="OS07G0183000 PROTEIN-RELATED"/>
    <property type="match status" value="1"/>
</dbReference>
<reference evidence="2" key="1">
    <citation type="journal article" date="2021" name="Nat. Commun.">
        <title>Genomic analyses provide insights into spinach domestication and the genetic basis of agronomic traits.</title>
        <authorList>
            <person name="Cai X."/>
            <person name="Sun X."/>
            <person name="Xu C."/>
            <person name="Sun H."/>
            <person name="Wang X."/>
            <person name="Ge C."/>
            <person name="Zhang Z."/>
            <person name="Wang Q."/>
            <person name="Fei Z."/>
            <person name="Jiao C."/>
            <person name="Wang Q."/>
        </authorList>
    </citation>
    <scope>NUCLEOTIDE SEQUENCE [LARGE SCALE GENOMIC DNA]</scope>
    <source>
        <strain evidence="2">cv. Varoflay</strain>
    </source>
</reference>
<dbReference type="PANTHER" id="PTHR44259:SF107">
    <property type="entry name" value="F-BOX PROTEIN SKIP23-LIKE"/>
    <property type="match status" value="1"/>
</dbReference>
<name>A0A9R0K9A1_SPIOL</name>
<dbReference type="AlphaFoldDB" id="A0A9R0K9A1"/>
<dbReference type="InterPro" id="IPR005174">
    <property type="entry name" value="KIB1-4_b-propeller"/>
</dbReference>
<protein>
    <recommendedName>
        <fullName evidence="1">KIB1-4 beta-propeller domain-containing protein</fullName>
    </recommendedName>
</protein>
<evidence type="ECO:0000259" key="1">
    <source>
        <dbReference type="Pfam" id="PF03478"/>
    </source>
</evidence>
<keyword evidence="2" id="KW-1185">Reference proteome</keyword>
<organism evidence="2 3">
    <name type="scientific">Spinacia oleracea</name>
    <name type="common">Spinach</name>
    <dbReference type="NCBI Taxonomy" id="3562"/>
    <lineage>
        <taxon>Eukaryota</taxon>
        <taxon>Viridiplantae</taxon>
        <taxon>Streptophyta</taxon>
        <taxon>Embryophyta</taxon>
        <taxon>Tracheophyta</taxon>
        <taxon>Spermatophyta</taxon>
        <taxon>Magnoliopsida</taxon>
        <taxon>eudicotyledons</taxon>
        <taxon>Gunneridae</taxon>
        <taxon>Pentapetalae</taxon>
        <taxon>Caryophyllales</taxon>
        <taxon>Chenopodiaceae</taxon>
        <taxon>Chenopodioideae</taxon>
        <taxon>Anserineae</taxon>
        <taxon>Spinacia</taxon>
    </lineage>
</organism>
<dbReference type="KEGG" id="soe:110802110"/>